<protein>
    <submittedName>
        <fullName evidence="5">Uncharacterized protein</fullName>
    </submittedName>
</protein>
<dbReference type="InterPro" id="IPR008630">
    <property type="entry name" value="Glyco_trans_34"/>
</dbReference>
<dbReference type="OrthoDB" id="3763672at2759"/>
<comment type="similarity">
    <text evidence="1">Belongs to the glycosyltransferase 34 family.</text>
</comment>
<proteinExistence type="inferred from homology"/>
<dbReference type="AlphaFoldDB" id="A0A1Y2H8P7"/>
<keyword evidence="4" id="KW-0472">Membrane</keyword>
<dbReference type="Gene3D" id="3.90.550.10">
    <property type="entry name" value="Spore Coat Polysaccharide Biosynthesis Protein SpsA, Chain A"/>
    <property type="match status" value="1"/>
</dbReference>
<dbReference type="PANTHER" id="PTHR31306">
    <property type="entry name" value="ALPHA-1,6-MANNOSYLTRANSFERASE MNN11-RELATED"/>
    <property type="match status" value="1"/>
</dbReference>
<dbReference type="InterPro" id="IPR029044">
    <property type="entry name" value="Nucleotide-diphossugar_trans"/>
</dbReference>
<comment type="caution">
    <text evidence="5">The sequence shown here is derived from an EMBL/GenBank/DDBJ whole genome shotgun (WGS) entry which is preliminary data.</text>
</comment>
<name>A0A1Y2H8P7_9FUNG</name>
<evidence type="ECO:0000256" key="1">
    <source>
        <dbReference type="ARBA" id="ARBA00005664"/>
    </source>
</evidence>
<dbReference type="GO" id="GO:0006487">
    <property type="term" value="P:protein N-linked glycosylation"/>
    <property type="evidence" value="ECO:0007669"/>
    <property type="project" value="TreeGrafter"/>
</dbReference>
<keyword evidence="4" id="KW-0812">Transmembrane</keyword>
<keyword evidence="6" id="KW-1185">Reference proteome</keyword>
<evidence type="ECO:0000256" key="4">
    <source>
        <dbReference type="SAM" id="Phobius"/>
    </source>
</evidence>
<dbReference type="Proteomes" id="UP000193411">
    <property type="component" value="Unassembled WGS sequence"/>
</dbReference>
<dbReference type="GO" id="GO:0000139">
    <property type="term" value="C:Golgi membrane"/>
    <property type="evidence" value="ECO:0007669"/>
    <property type="project" value="TreeGrafter"/>
</dbReference>
<keyword evidence="4" id="KW-1133">Transmembrane helix</keyword>
<sequence length="422" mass="47271">MPTRQTFKQADSQTVLPSVHTQEQFTLQHSDLDGEVEVDHPAANSSLSVAASHSCSTTASILGFLTALICLLVLPATLFKSLTPPTPSCPAPYTPTTVRRSGQPTIPRLLPPTLPPTWPGQSEPVAHLLYKLFNAHPSQYSWDYRHVQPNPHAHRVLVVHADDRPLRSVASLGGNAWALPHATMGPLYGAWWAVRHGYDYRRVGLTQGHTPQGGWGKPKVVYDALMRGYDVVVMFDSDAYVQMPEVGVEEMMARWGMTRANASLLLALDPPYQSRANENATNTGFWIVRNTPVAKRVMRELAACPESIECRKWWTTWPAEQAAFTKLVRTKMKEGEELIVAPCDEANGWWEFGACQGRVVTHAWSGKHLVTANMIERMVEWLVEVLEKLVRADHYHFQDSCVPWKSGSDEGERCKFLEDELK</sequence>
<accession>A0A1Y2H8P7</accession>
<keyword evidence="2" id="KW-0328">Glycosyltransferase</keyword>
<evidence type="ECO:0000256" key="3">
    <source>
        <dbReference type="ARBA" id="ARBA00022679"/>
    </source>
</evidence>
<dbReference type="PANTHER" id="PTHR31306:SF3">
    <property type="entry name" value="NUCLEOTIDE-DIPHOSPHO-SUGAR TRANSFERASE DOMAIN-CONTAINING PROTEIN"/>
    <property type="match status" value="1"/>
</dbReference>
<organism evidence="5 6">
    <name type="scientific">Catenaria anguillulae PL171</name>
    <dbReference type="NCBI Taxonomy" id="765915"/>
    <lineage>
        <taxon>Eukaryota</taxon>
        <taxon>Fungi</taxon>
        <taxon>Fungi incertae sedis</taxon>
        <taxon>Blastocladiomycota</taxon>
        <taxon>Blastocladiomycetes</taxon>
        <taxon>Blastocladiales</taxon>
        <taxon>Catenariaceae</taxon>
        <taxon>Catenaria</taxon>
    </lineage>
</organism>
<keyword evidence="3" id="KW-0808">Transferase</keyword>
<dbReference type="GO" id="GO:0016757">
    <property type="term" value="F:glycosyltransferase activity"/>
    <property type="evidence" value="ECO:0007669"/>
    <property type="project" value="UniProtKB-KW"/>
</dbReference>
<evidence type="ECO:0000256" key="2">
    <source>
        <dbReference type="ARBA" id="ARBA00022676"/>
    </source>
</evidence>
<feature type="transmembrane region" description="Helical" evidence="4">
    <location>
        <begin position="61"/>
        <end position="79"/>
    </location>
</feature>
<reference evidence="5 6" key="1">
    <citation type="submission" date="2016-07" db="EMBL/GenBank/DDBJ databases">
        <title>Pervasive Adenine N6-methylation of Active Genes in Fungi.</title>
        <authorList>
            <consortium name="DOE Joint Genome Institute"/>
            <person name="Mondo S.J."/>
            <person name="Dannebaum R.O."/>
            <person name="Kuo R.C."/>
            <person name="Labutti K."/>
            <person name="Haridas S."/>
            <person name="Kuo A."/>
            <person name="Salamov A."/>
            <person name="Ahrendt S.R."/>
            <person name="Lipzen A."/>
            <person name="Sullivan W."/>
            <person name="Andreopoulos W.B."/>
            <person name="Clum A."/>
            <person name="Lindquist E."/>
            <person name="Daum C."/>
            <person name="Ramamoorthy G.K."/>
            <person name="Gryganskyi A."/>
            <person name="Culley D."/>
            <person name="Magnuson J.K."/>
            <person name="James T.Y."/>
            <person name="O'Malley M.A."/>
            <person name="Stajich J.E."/>
            <person name="Spatafora J.W."/>
            <person name="Visel A."/>
            <person name="Grigoriev I.V."/>
        </authorList>
    </citation>
    <scope>NUCLEOTIDE SEQUENCE [LARGE SCALE GENOMIC DNA]</scope>
    <source>
        <strain evidence="5 6">PL171</strain>
    </source>
</reference>
<evidence type="ECO:0000313" key="6">
    <source>
        <dbReference type="Proteomes" id="UP000193411"/>
    </source>
</evidence>
<evidence type="ECO:0000313" key="5">
    <source>
        <dbReference type="EMBL" id="ORZ30968.1"/>
    </source>
</evidence>
<dbReference type="EMBL" id="MCFL01000071">
    <property type="protein sequence ID" value="ORZ30968.1"/>
    <property type="molecule type" value="Genomic_DNA"/>
</dbReference>
<gene>
    <name evidence="5" type="ORF">BCR44DRAFT_38876</name>
</gene>